<dbReference type="PANTHER" id="PTHR10615">
    <property type="entry name" value="HISTONE ACETYLTRANSFERASE"/>
    <property type="match status" value="1"/>
</dbReference>
<dbReference type="PROSITE" id="PS51726">
    <property type="entry name" value="MYST_HAT"/>
    <property type="match status" value="1"/>
</dbReference>
<dbReference type="InterPro" id="IPR050603">
    <property type="entry name" value="MYST_HAT"/>
</dbReference>
<dbReference type="GO" id="GO:0003712">
    <property type="term" value="F:transcription coregulator activity"/>
    <property type="evidence" value="ECO:0007669"/>
    <property type="project" value="TreeGrafter"/>
</dbReference>
<dbReference type="PANTHER" id="PTHR10615:SF214">
    <property type="entry name" value="HISTONE ACETYLTRANSFERASE"/>
    <property type="match status" value="1"/>
</dbReference>
<dbReference type="GO" id="GO:0006357">
    <property type="term" value="P:regulation of transcription by RNA polymerase II"/>
    <property type="evidence" value="ECO:0007669"/>
    <property type="project" value="TreeGrafter"/>
</dbReference>
<evidence type="ECO:0000259" key="4">
    <source>
        <dbReference type="PROSITE" id="PS51726"/>
    </source>
</evidence>
<dbReference type="AlphaFoldDB" id="G0UD62"/>
<evidence type="ECO:0000256" key="1">
    <source>
        <dbReference type="ARBA" id="ARBA00022679"/>
    </source>
</evidence>
<dbReference type="VEuPathDB" id="TriTrypDB:TvY486_1112570"/>
<dbReference type="SUPFAM" id="SSF55729">
    <property type="entry name" value="Acyl-CoA N-acyltransferases (Nat)"/>
    <property type="match status" value="1"/>
</dbReference>
<name>G0UD62_TRYVY</name>
<feature type="region of interest" description="Disordered" evidence="3">
    <location>
        <begin position="1"/>
        <end position="27"/>
    </location>
</feature>
<evidence type="ECO:0000256" key="2">
    <source>
        <dbReference type="PIRSR" id="PIRSR602717-51"/>
    </source>
</evidence>
<dbReference type="GO" id="GO:0003682">
    <property type="term" value="F:chromatin binding"/>
    <property type="evidence" value="ECO:0007669"/>
    <property type="project" value="TreeGrafter"/>
</dbReference>
<evidence type="ECO:0000256" key="3">
    <source>
        <dbReference type="SAM" id="MobiDB-lite"/>
    </source>
</evidence>
<sequence>MSSPAVGGKVRGSTSAGAGDTRDQDAPTPTLLGAACCVHTSDAGVRRGTLLEVRRLWTPTAFSSPEKGVEGKATDSGGNNELENDSTAASLRSALYGFVRVKDLDHRMSGWFPVDNIELKEPRAGALPNVEAPRINGPILSSVYSEVTPGMMRTQHGEKPLDFFEERLLRDCRTPTTIRYFVYLCKYVFSPWYYAPYGILHREYDPTAPVTDEECRMFGVGDVGGTNPFIRDAYLCPFSLRVYSTFEQMFHETREYRGGRLRPPGQEVYRDEVRGFSMFEVNGSREVTYCRHLFLLGKSFLENKLAGHDVHNYYFYVVCLHQWHFQHYTDDPSAMYFVGYFSWEKQVVDNNLACIVCLPCFVGRAAKQRTINGNSGADGGQASPDTTVDDGPRLTHFGYFMIAASYELAYRRKHVGSPEKPLTDLGAAAYDRYWRDVLIKWMYTLLEEQSPPVASVDEKGDTEHTVVVTYVDDSPPLKRPRSGDAVGSSSPADNRSAHASKDETLAVTDVRQIAKQVQLEEADVLRTLLRMGVLHLNAEDRSLRLVIPVPFVHREYAKIQRWESDTTRAVFDPKLLTGRGATAFVPSSVSTRRNHREQQ</sequence>
<evidence type="ECO:0000313" key="5">
    <source>
        <dbReference type="EMBL" id="CCC53773.1"/>
    </source>
</evidence>
<proteinExistence type="predicted"/>
<dbReference type="InterPro" id="IPR002717">
    <property type="entry name" value="HAT_MYST-type"/>
</dbReference>
<protein>
    <submittedName>
        <fullName evidence="5">Putative histone acetyltransferase</fullName>
    </submittedName>
</protein>
<dbReference type="GO" id="GO:0004402">
    <property type="term" value="F:histone acetyltransferase activity"/>
    <property type="evidence" value="ECO:0007669"/>
    <property type="project" value="InterPro"/>
</dbReference>
<feature type="active site" description="Proton donor/acceptor" evidence="2">
    <location>
        <position position="419"/>
    </location>
</feature>
<gene>
    <name evidence="5" type="ORF">TVY486_1112570</name>
</gene>
<reference evidence="5" key="1">
    <citation type="journal article" date="2012" name="Proc. Natl. Acad. Sci. U.S.A.">
        <title>Antigenic diversity is generated by distinct evolutionary mechanisms in African trypanosome species.</title>
        <authorList>
            <person name="Jackson A.P."/>
            <person name="Berry A."/>
            <person name="Aslett M."/>
            <person name="Allison H.C."/>
            <person name="Burton P."/>
            <person name="Vavrova-Anderson J."/>
            <person name="Brown R."/>
            <person name="Browne H."/>
            <person name="Corton N."/>
            <person name="Hauser H."/>
            <person name="Gamble J."/>
            <person name="Gilderthorp R."/>
            <person name="Marcello L."/>
            <person name="McQuillan J."/>
            <person name="Otto T.D."/>
            <person name="Quail M.A."/>
            <person name="Sanders M.J."/>
            <person name="van Tonder A."/>
            <person name="Ginger M.L."/>
            <person name="Field M.C."/>
            <person name="Barry J.D."/>
            <person name="Hertz-Fowler C."/>
            <person name="Berriman M."/>
        </authorList>
    </citation>
    <scope>NUCLEOTIDE SEQUENCE</scope>
    <source>
        <strain evidence="5">Y486</strain>
    </source>
</reference>
<feature type="domain" description="MYST-type HAT" evidence="4">
    <location>
        <begin position="173"/>
        <end position="548"/>
    </location>
</feature>
<feature type="region of interest" description="Disordered" evidence="3">
    <location>
        <begin position="469"/>
        <end position="503"/>
    </location>
</feature>
<feature type="region of interest" description="Disordered" evidence="3">
    <location>
        <begin position="62"/>
        <end position="85"/>
    </location>
</feature>
<dbReference type="GO" id="GO:0005634">
    <property type="term" value="C:nucleus"/>
    <property type="evidence" value="ECO:0007669"/>
    <property type="project" value="TreeGrafter"/>
</dbReference>
<dbReference type="Gene3D" id="3.40.630.30">
    <property type="match status" value="1"/>
</dbReference>
<keyword evidence="1 5" id="KW-0808">Transferase</keyword>
<dbReference type="Pfam" id="PF01853">
    <property type="entry name" value="MOZ_SAS"/>
    <property type="match status" value="2"/>
</dbReference>
<dbReference type="EMBL" id="HE573027">
    <property type="protein sequence ID" value="CCC53773.1"/>
    <property type="molecule type" value="Genomic_DNA"/>
</dbReference>
<dbReference type="InterPro" id="IPR016181">
    <property type="entry name" value="Acyl_CoA_acyltransferase"/>
</dbReference>
<dbReference type="GO" id="GO:0000785">
    <property type="term" value="C:chromatin"/>
    <property type="evidence" value="ECO:0007669"/>
    <property type="project" value="TreeGrafter"/>
</dbReference>
<accession>G0UD62</accession>
<organism evidence="5">
    <name type="scientific">Trypanosoma vivax (strain Y486)</name>
    <dbReference type="NCBI Taxonomy" id="1055687"/>
    <lineage>
        <taxon>Eukaryota</taxon>
        <taxon>Discoba</taxon>
        <taxon>Euglenozoa</taxon>
        <taxon>Kinetoplastea</taxon>
        <taxon>Metakinetoplastina</taxon>
        <taxon>Trypanosomatida</taxon>
        <taxon>Trypanosomatidae</taxon>
        <taxon>Trypanosoma</taxon>
        <taxon>Duttonella</taxon>
    </lineage>
</organism>
<feature type="compositionally biased region" description="Polar residues" evidence="3">
    <location>
        <begin position="76"/>
        <end position="85"/>
    </location>
</feature>